<feature type="region of interest" description="Disordered" evidence="1">
    <location>
        <begin position="1"/>
        <end position="108"/>
    </location>
</feature>
<feature type="compositionally biased region" description="Polar residues" evidence="1">
    <location>
        <begin position="158"/>
        <end position="178"/>
    </location>
</feature>
<organism evidence="3 4">
    <name type="scientific">Reticulomyxa filosa</name>
    <dbReference type="NCBI Taxonomy" id="46433"/>
    <lineage>
        <taxon>Eukaryota</taxon>
        <taxon>Sar</taxon>
        <taxon>Rhizaria</taxon>
        <taxon>Retaria</taxon>
        <taxon>Foraminifera</taxon>
        <taxon>Monothalamids</taxon>
        <taxon>Reticulomyxidae</taxon>
        <taxon>Reticulomyxa</taxon>
    </lineage>
</organism>
<accession>X6MEB0</accession>
<feature type="compositionally biased region" description="Basic and acidic residues" evidence="1">
    <location>
        <begin position="36"/>
        <end position="51"/>
    </location>
</feature>
<evidence type="ECO:0000259" key="2">
    <source>
        <dbReference type="PROSITE" id="PS00028"/>
    </source>
</evidence>
<evidence type="ECO:0000256" key="1">
    <source>
        <dbReference type="SAM" id="MobiDB-lite"/>
    </source>
</evidence>
<feature type="compositionally biased region" description="Low complexity" evidence="1">
    <location>
        <begin position="138"/>
        <end position="149"/>
    </location>
</feature>
<sequence>MQKEALTQEEAPTQEEEKDVQDKDSSENDSCTNKRQQKDEQSINKNDEHTPKNCIRAENSKRKREHKDANDGKYDKKRGSNLTKKGDERLSVNDQSARGTEEKTDKSVLALSQLSELLPVHEIGSPYSFNEHLNEHFSAPSPRESAPAANDNDISPDAPNNSKKGTVLLSNSQNTNNLPGELGQDAPANPPSEADNDQTFAAGQHERPPRYSQDERKQAEPILMAGHEQPTENEADFQHEELFDIDPDAVLLCKGLDNERKLKRDVIRCPVVLCQSFFETPGGLHLHIDKHLLDDMQALIPQSYFQFYKRIVCLHCRTTLSSSRAKSGMHSNVMQLNEDTNQWLHLTPKEIIERPAIIIPRVPAAARGQFAAVVAMTLQQIVNTNNLQSWMKWLMLVKLILWDPGRGGRKHGKAIGNVIINRIKLWKQDGIQQLWDEFALHSDKVATKAKLREEDNQTLSPSTPVQYNEQTVKALQNKHPAEDPPDDILQSFNVHPTATQLPPLPKHKPVKVEEIQAYIKKLGRTSSGGVDLFTAQHLMDIEPYETESGTLTQWARVVQLIIEGGINPEANDIVYGARLIAIAKPDGSPRPIAIGSIIRRSAGAILMMRHSNEIANVVGPKQVGICTKGGIEIFTHGFKAMLNVIKQANHGAAIKIDFGNAFNSCRRSKLFQLIRSQLPSLFGYIKGCYAMHVPLFLPN</sequence>
<keyword evidence="4" id="KW-1185">Reference proteome</keyword>
<gene>
    <name evidence="3" type="ORF">RFI_25032</name>
</gene>
<evidence type="ECO:0000313" key="4">
    <source>
        <dbReference type="Proteomes" id="UP000023152"/>
    </source>
</evidence>
<reference evidence="3 4" key="1">
    <citation type="journal article" date="2013" name="Curr. Biol.">
        <title>The Genome of the Foraminiferan Reticulomyxa filosa.</title>
        <authorList>
            <person name="Glockner G."/>
            <person name="Hulsmann N."/>
            <person name="Schleicher M."/>
            <person name="Noegel A.A."/>
            <person name="Eichinger L."/>
            <person name="Gallinger C."/>
            <person name="Pawlowski J."/>
            <person name="Sierra R."/>
            <person name="Euteneuer U."/>
            <person name="Pillet L."/>
            <person name="Moustafa A."/>
            <person name="Platzer M."/>
            <person name="Groth M."/>
            <person name="Szafranski K."/>
            <person name="Schliwa M."/>
        </authorList>
    </citation>
    <scope>NUCLEOTIDE SEQUENCE [LARGE SCALE GENOMIC DNA]</scope>
</reference>
<feature type="compositionally biased region" description="Basic and acidic residues" evidence="1">
    <location>
        <begin position="66"/>
        <end position="91"/>
    </location>
</feature>
<name>X6MEB0_RETFI</name>
<dbReference type="Proteomes" id="UP000023152">
    <property type="component" value="Unassembled WGS sequence"/>
</dbReference>
<dbReference type="EMBL" id="ASPP01021504">
    <property type="protein sequence ID" value="ETO12343.1"/>
    <property type="molecule type" value="Genomic_DNA"/>
</dbReference>
<proteinExistence type="predicted"/>
<evidence type="ECO:0000313" key="3">
    <source>
        <dbReference type="EMBL" id="ETO12343.1"/>
    </source>
</evidence>
<feature type="region of interest" description="Disordered" evidence="1">
    <location>
        <begin position="131"/>
        <end position="216"/>
    </location>
</feature>
<dbReference type="PROSITE" id="PS00028">
    <property type="entry name" value="ZINC_FINGER_C2H2_1"/>
    <property type="match status" value="1"/>
</dbReference>
<comment type="caution">
    <text evidence="3">The sequence shown here is derived from an EMBL/GenBank/DDBJ whole genome shotgun (WGS) entry which is preliminary data.</text>
</comment>
<dbReference type="InterPro" id="IPR013087">
    <property type="entry name" value="Znf_C2H2_type"/>
</dbReference>
<protein>
    <recommendedName>
        <fullName evidence="2">C2H2-type domain-containing protein</fullName>
    </recommendedName>
</protein>
<feature type="compositionally biased region" description="Basic and acidic residues" evidence="1">
    <location>
        <begin position="204"/>
        <end position="216"/>
    </location>
</feature>
<dbReference type="AlphaFoldDB" id="X6MEB0"/>
<feature type="domain" description="C2H2-type" evidence="2">
    <location>
        <begin position="269"/>
        <end position="291"/>
    </location>
</feature>
<dbReference type="OrthoDB" id="7485566at2759"/>